<feature type="transmembrane region" description="Helical" evidence="1">
    <location>
        <begin position="6"/>
        <end position="23"/>
    </location>
</feature>
<proteinExistence type="predicted"/>
<evidence type="ECO:0000313" key="2">
    <source>
        <dbReference type="EMBL" id="NYG00350.1"/>
    </source>
</evidence>
<keyword evidence="3" id="KW-1185">Reference proteome</keyword>
<protein>
    <submittedName>
        <fullName evidence="2">Uncharacterized protein</fullName>
    </submittedName>
</protein>
<dbReference type="EMBL" id="JACCCZ010000001">
    <property type="protein sequence ID" value="NYG00350.1"/>
    <property type="molecule type" value="Genomic_DNA"/>
</dbReference>
<evidence type="ECO:0000256" key="1">
    <source>
        <dbReference type="SAM" id="Phobius"/>
    </source>
</evidence>
<name>A0A852VWF3_PSEA5</name>
<organism evidence="2 3">
    <name type="scientific">Pseudonocardia alni</name>
    <name type="common">Amycolata alni</name>
    <dbReference type="NCBI Taxonomy" id="33907"/>
    <lineage>
        <taxon>Bacteria</taxon>
        <taxon>Bacillati</taxon>
        <taxon>Actinomycetota</taxon>
        <taxon>Actinomycetes</taxon>
        <taxon>Pseudonocardiales</taxon>
        <taxon>Pseudonocardiaceae</taxon>
        <taxon>Pseudonocardia</taxon>
    </lineage>
</organism>
<dbReference type="Proteomes" id="UP000549695">
    <property type="component" value="Unassembled WGS sequence"/>
</dbReference>
<accession>A0A852VWF3</accession>
<dbReference type="GeneID" id="98050456"/>
<reference evidence="2 3" key="1">
    <citation type="submission" date="2020-07" db="EMBL/GenBank/DDBJ databases">
        <title>Sequencing the genomes of 1000 actinobacteria strains.</title>
        <authorList>
            <person name="Klenk H.-P."/>
        </authorList>
    </citation>
    <scope>NUCLEOTIDE SEQUENCE [LARGE SCALE GENOMIC DNA]</scope>
    <source>
        <strain evidence="2 3">DSM 44749</strain>
    </source>
</reference>
<evidence type="ECO:0000313" key="3">
    <source>
        <dbReference type="Proteomes" id="UP000549695"/>
    </source>
</evidence>
<keyword evidence="1" id="KW-1133">Transmembrane helix</keyword>
<keyword evidence="1" id="KW-0472">Membrane</keyword>
<comment type="caution">
    <text evidence="2">The sequence shown here is derived from an EMBL/GenBank/DDBJ whole genome shotgun (WGS) entry which is preliminary data.</text>
</comment>
<sequence length="112" mass="12831">MDAWWWVAAVVAATAPAIVVLTVRPTARCWPCRGLGTLRGDGGRWERHCDACRGWGRREREARVMLRQATGGRLFPDDPCTGRRFGGNAPFYGGWPRRLRRAARRRRAQRNR</sequence>
<dbReference type="AlphaFoldDB" id="A0A852VWF3"/>
<dbReference type="RefSeq" id="WP_179760187.1">
    <property type="nucleotide sequence ID" value="NZ_BAAAJZ010000005.1"/>
</dbReference>
<keyword evidence="1" id="KW-0812">Transmembrane</keyword>
<gene>
    <name evidence="2" type="ORF">HDA37_000635</name>
</gene>